<evidence type="ECO:0000313" key="20">
    <source>
        <dbReference type="Proteomes" id="UP000246464"/>
    </source>
</evidence>
<comment type="similarity">
    <text evidence="3">Belongs to the syntrophin family.</text>
</comment>
<dbReference type="SUPFAM" id="SSF48113">
    <property type="entry name" value="Heme-dependent peroxidases"/>
    <property type="match status" value="1"/>
</dbReference>
<evidence type="ECO:0000256" key="13">
    <source>
        <dbReference type="ARBA" id="ARBA00061342"/>
    </source>
</evidence>
<evidence type="ECO:0000256" key="14">
    <source>
        <dbReference type="PIRSR" id="PIRSR619791-2"/>
    </source>
</evidence>
<dbReference type="InterPro" id="IPR019791">
    <property type="entry name" value="Haem_peroxidase_animal"/>
</dbReference>
<dbReference type="PRINTS" id="PR00457">
    <property type="entry name" value="ANPEROXIDASE"/>
</dbReference>
<dbReference type="FunFam" id="2.30.42.10:FF:000080">
    <property type="entry name" value="Syntrophin gamma 1"/>
    <property type="match status" value="1"/>
</dbReference>
<feature type="domain" description="Sushi" evidence="18">
    <location>
        <begin position="1158"/>
        <end position="1214"/>
    </location>
</feature>
<evidence type="ECO:0000256" key="10">
    <source>
        <dbReference type="ARBA" id="ARBA00023157"/>
    </source>
</evidence>
<dbReference type="PROSITE" id="PS50292">
    <property type="entry name" value="PEROXIDASE_3"/>
    <property type="match status" value="1"/>
</dbReference>
<evidence type="ECO:0000256" key="8">
    <source>
        <dbReference type="ARBA" id="ARBA00023002"/>
    </source>
</evidence>
<dbReference type="InterPro" id="IPR037120">
    <property type="entry name" value="Haem_peroxidase_sf_animal"/>
</dbReference>
<evidence type="ECO:0000313" key="19">
    <source>
        <dbReference type="EMBL" id="AWP16789.1"/>
    </source>
</evidence>
<dbReference type="GO" id="GO:0003779">
    <property type="term" value="F:actin binding"/>
    <property type="evidence" value="ECO:0007669"/>
    <property type="project" value="UniProtKB-KW"/>
</dbReference>
<keyword evidence="12" id="KW-0206">Cytoskeleton</keyword>
<accession>A0A2U9CLS4</accession>
<dbReference type="GO" id="GO:0016013">
    <property type="term" value="C:syntrophin complex"/>
    <property type="evidence" value="ECO:0007669"/>
    <property type="project" value="UniProtKB-ARBA"/>
</dbReference>
<keyword evidence="4" id="KW-0963">Cytoplasm</keyword>
<keyword evidence="15" id="KW-0768">Sushi</keyword>
<evidence type="ECO:0000256" key="11">
    <source>
        <dbReference type="ARBA" id="ARBA00023203"/>
    </source>
</evidence>
<dbReference type="FunFam" id="1.10.640.10:FF:000001">
    <property type="entry name" value="Peroxidasin homolog"/>
    <property type="match status" value="1"/>
</dbReference>
<dbReference type="STRING" id="52904.ENSSMAP00000017151"/>
<keyword evidence="8" id="KW-0560">Oxidoreductase</keyword>
<comment type="caution">
    <text evidence="15">Lacks conserved residue(s) required for the propagation of feature annotation.</text>
</comment>
<evidence type="ECO:0000256" key="2">
    <source>
        <dbReference type="ARBA" id="ARBA00004245"/>
    </source>
</evidence>
<dbReference type="InterPro" id="IPR011993">
    <property type="entry name" value="PH-like_dom_sf"/>
</dbReference>
<evidence type="ECO:0000256" key="7">
    <source>
        <dbReference type="ARBA" id="ARBA00022729"/>
    </source>
</evidence>
<evidence type="ECO:0000256" key="4">
    <source>
        <dbReference type="ARBA" id="ARBA00022490"/>
    </source>
</evidence>
<evidence type="ECO:0000259" key="18">
    <source>
        <dbReference type="PROSITE" id="PS50923"/>
    </source>
</evidence>
<comment type="similarity">
    <text evidence="13">Belongs to the peroxidase family. XPO subfamily.</text>
</comment>
<keyword evidence="20" id="KW-1185">Reference proteome</keyword>
<comment type="subcellular location">
    <subcellularLocation>
        <location evidence="2">Cytoplasm</location>
        <location evidence="2">Cytoskeleton</location>
    </subcellularLocation>
</comment>
<keyword evidence="6 14" id="KW-0479">Metal-binding</keyword>
<comment type="cofactor">
    <cofactor evidence="1">
        <name>heme b</name>
        <dbReference type="ChEBI" id="CHEBI:60344"/>
    </cofactor>
</comment>
<evidence type="ECO:0000256" key="12">
    <source>
        <dbReference type="ARBA" id="ARBA00023212"/>
    </source>
</evidence>
<dbReference type="GO" id="GO:0046872">
    <property type="term" value="F:metal ion binding"/>
    <property type="evidence" value="ECO:0007669"/>
    <property type="project" value="UniProtKB-KW"/>
</dbReference>
<dbReference type="InterPro" id="IPR036034">
    <property type="entry name" value="PDZ_sf"/>
</dbReference>
<dbReference type="InterPro" id="IPR010255">
    <property type="entry name" value="Haem_peroxidase_sf"/>
</dbReference>
<gene>
    <name evidence="19" type="ORF">SMAX5B_003438</name>
</gene>
<dbReference type="SUPFAM" id="SSF50729">
    <property type="entry name" value="PH domain-like"/>
    <property type="match status" value="1"/>
</dbReference>
<dbReference type="Proteomes" id="UP000246464">
    <property type="component" value="Chromosome 17"/>
</dbReference>
<dbReference type="Pfam" id="PF06060">
    <property type="entry name" value="Mesothelin"/>
    <property type="match status" value="1"/>
</dbReference>
<dbReference type="InterPro" id="IPR010335">
    <property type="entry name" value="Mesothelin"/>
</dbReference>
<organism evidence="19 20">
    <name type="scientific">Scophthalmus maximus</name>
    <name type="common">Turbot</name>
    <name type="synonym">Psetta maxima</name>
    <dbReference type="NCBI Taxonomy" id="52904"/>
    <lineage>
        <taxon>Eukaryota</taxon>
        <taxon>Metazoa</taxon>
        <taxon>Chordata</taxon>
        <taxon>Craniata</taxon>
        <taxon>Vertebrata</taxon>
        <taxon>Euteleostomi</taxon>
        <taxon>Actinopterygii</taxon>
        <taxon>Neopterygii</taxon>
        <taxon>Teleostei</taxon>
        <taxon>Neoteleostei</taxon>
        <taxon>Acanthomorphata</taxon>
        <taxon>Carangaria</taxon>
        <taxon>Pleuronectiformes</taxon>
        <taxon>Pleuronectoidei</taxon>
        <taxon>Scophthalmidae</taxon>
        <taxon>Scophthalmus</taxon>
    </lineage>
</organism>
<keyword evidence="9 14" id="KW-0408">Iron</keyword>
<dbReference type="Pfam" id="PF23012">
    <property type="entry name" value="Syntrophin_4th"/>
    <property type="match status" value="1"/>
</dbReference>
<dbReference type="EMBL" id="CP026259">
    <property type="protein sequence ID" value="AWP16789.1"/>
    <property type="molecule type" value="Genomic_DNA"/>
</dbReference>
<dbReference type="SUPFAM" id="SSF50156">
    <property type="entry name" value="PDZ domain-like"/>
    <property type="match status" value="1"/>
</dbReference>
<keyword evidence="10" id="KW-1015">Disulfide bond</keyword>
<dbReference type="Pfam" id="PF00595">
    <property type="entry name" value="PDZ"/>
    <property type="match status" value="1"/>
</dbReference>
<dbReference type="InterPro" id="IPR035976">
    <property type="entry name" value="Sushi/SCR/CCP_sf"/>
</dbReference>
<dbReference type="PANTHER" id="PTHR11475">
    <property type="entry name" value="OXIDASE/PEROXIDASE"/>
    <property type="match status" value="1"/>
</dbReference>
<evidence type="ECO:0000256" key="3">
    <source>
        <dbReference type="ARBA" id="ARBA00010798"/>
    </source>
</evidence>
<dbReference type="GO" id="GO:0006979">
    <property type="term" value="P:response to oxidative stress"/>
    <property type="evidence" value="ECO:0007669"/>
    <property type="project" value="InterPro"/>
</dbReference>
<evidence type="ECO:0000256" key="6">
    <source>
        <dbReference type="ARBA" id="ARBA00022723"/>
    </source>
</evidence>
<dbReference type="InterPro" id="IPR000436">
    <property type="entry name" value="Sushi_SCR_CCP_dom"/>
</dbReference>
<dbReference type="GO" id="GO:0005615">
    <property type="term" value="C:extracellular space"/>
    <property type="evidence" value="ECO:0007669"/>
    <property type="project" value="TreeGrafter"/>
</dbReference>
<dbReference type="Gene3D" id="2.10.70.10">
    <property type="entry name" value="Complement Module, domain 1"/>
    <property type="match status" value="1"/>
</dbReference>
<evidence type="ECO:0008006" key="21">
    <source>
        <dbReference type="Google" id="ProtNLM"/>
    </source>
</evidence>
<dbReference type="GO" id="GO:0004601">
    <property type="term" value="F:peroxidase activity"/>
    <property type="evidence" value="ECO:0007669"/>
    <property type="project" value="InterPro"/>
</dbReference>
<dbReference type="SMART" id="SM00228">
    <property type="entry name" value="PDZ"/>
    <property type="match status" value="1"/>
</dbReference>
<keyword evidence="5 14" id="KW-0349">Heme</keyword>
<sequence length="2938" mass="326181">MTVAGRQQPELTERPASLLVPTPTKSGIALLYNEETNNTYDVCLKLTKGVLTIQKLDVVCTSGSESQVNHRTVVLRRQATGGLGLSIKGGAEHNVPVVISKIFKDQIADQSGKLFVGDAVLQVNGINVEHCTHEEVVHLLRTAGDEVTITVRYLREVPSFLKLPLGSPGLSTDHSRVSSPLFDSGVHLNGNGNNTAPSPPSPSANEPKYEKRWLDAVSLPLLMARVSRYKAGTDKLRSNCFEVFALDGASTNILQFCTAAESTDWLQAISSNISDLTQENIKIINKYCASDDQVVHMGWACESPEGGPAGLSATFKFLALRGPYFYIFRSPPISAADWGQAETTYNLYEVLFKVHKLWLAEDCWLQARLYLGLEHSPEQQDNESLCFSILVGHGQSHTFRVELATDLAVWEKSFQRAVSLEVQRIRSKSYMCSSQGNVLCFTIDFGSGFTCSEGPSKTVLWRYKFSQLKGSSDDGKTRVKLLFKNAESKQIEMKVEAKPVCCNFNVPSSFGCILIPSSSADEAGHFNYFTDSLYFTMIHFHLSCFNFHHVMTLELLSWEDVALIAEMSMCPPATHPTICRHDSKYRSISGLCNNRQNPLWGAANTPLVRWLPAQYEDGEREPKGWNRGRLYNGFQLPPPREVSTKIMKSAHKREQDTYSRLLVEWGQYIDHDMTFTPQSNSNSSLWPRVDCLNTCENVHPCFPIETLDGCMPFHRSLPVCFVNIGADIGQALQRQQMNSITSFIDASVVYGHTPKSESYLRDLSGLNGKLAINDRFTDPKGRPYLPFVATLPSPCRQDGRGERVECFSAGDSRVNEGLSLTSLHTIWLREHNRIAKALQGINGHWSPETIYQETRKIIGALHQVINMRDYIPKIIGPESFEHYIGPYGGYDPTTDPSAANVFATAAFRFGHATISPIVRRLDENFQEHEHFPNLRLHETFFSPWRIVKEGGIEPILRGLIGAAAPAVRSDMLVADEVTERLVVSKIMQHMDLASLNLQRGRDHGLPGYNDWRSFCGLTQIATLADLEEVVGDHAFAKEVQKVYKHLDNIDVWLGGLVENMLPGSRTGPLFACLIGKQMKALRDGDRFWWEAEGVFTEQQKAELLKGSLSRIICDNTDIGEVPYDPFRFEPYPSNYVSCDRIPSINLEAWREERSRDLELCGSPKRIENGDFILSSTSGKLVALYSCYHGFQLKGAAALVCEGNRWSNRPPQCEEICSSTSDNSNPNSTNGYQDPCHVANLQNASHGGANESGSNALDVFGILESLSLGNHSDSRFGRLWFSLKMGPLLPYVDENVLIRLSSLNFSCSSFQELIGAMSEELETSERMKRKMIYTNFIQVYLSRENLSEPGCTRNVNGSAEWLQRYLGKFLVYASLEDLKEMNAHFRAEEVLGKLSPNQKAELILDPNSGALQNETIVREVFKSLNKSHNDEQLGQFFLAFTDINKKRNITFIKNPAVRDTILNLTLTALAPEFEDFEPEDFELWFQVNLATVMASLHPGSLAVIPSNISCESYAAIIQVFSSQRPSMDGERQRAVFTHFIKPFLSRNDSSDPGCVSSTNGSGDWLQTNIGGFSEYATLQDLKGLNPNFSSNESLSALTSAQLAQLTLSSGASNDTDQIDRVFGRLEVELTMSSNVEDLGTFFDKFISGAAEQNLTTIEPRVRDTILNLTIMALDPKLSMLDAQGFKLWFQVYLPLFLPSIDSSTFGIISRNISCDSYKEIIKGCDSVYTLLSVKQTQEVFTFTKAYLQRHSSMGLSCVESINDDRRWLEDNFGRFRVHASYIDFLTLKNNFNGAEVAELLTLCQLAELAAAPSQLKTMQQVTKIMTAINPVDYSAFFDTVSPAIEAHPANYTEGVKSAFLQAVFDRGNLSSPAMNDTDFLLWLRVRLSPLLINLSRNLVAPLFDIGKNRGCNSSQEIIMLLDTLHVTLRSNTQREIFNSTLLFLQGPTPLKCYTGGSFYIYLRNTFLSFGFPDLSTFTSLLPQTRESELLSTISTSELSQFLSQPSVIDNNSDICVIFNNYNNTPAFLETEDVPDNVRRVTLPCVWSLALRSNSKAEVNSWFDLRLRSYLRFLSKSLISSTEVQNASCVAFQKLVSVMGTNFTYNSSEFGQGDVYTTIKTYLSPVSMGSGARCYNASDPELNSTSWFVNYIGNFVTFITVGDLTTFASTSQAKVFLEDQTNLELFNNTAVSENVTDYYISQLFELNPTFDPMKLPSSFLCSSEVPGEAYTSVNEADALLILNELKKSCNETVGPEVSAALASNIQTITADTFSALGSASAGLSTSQISSVPPLVLVSSLSTLSSISTWNPEQATILIQIMSTAGFKITTGSSLESIGTLVTGVPSESINKIPASELLGLSKSPAFVSSMLTAPDVVQQTFVKKILSVDTSPAKVVLNVPDAMATDIPPSMLLFSESTVDIDVINRKTWTRDQATMFFGSLATTEFDTEQLSPSVLQGFTCGSVKKMTTKRVRGLIHACRPRRGRAKVELKESQLTCMYNLLNGEISQNFEDYPSDMLLYLKNGDIKSTNCRSYITAVGAADFSVASSILKKDSLLLKEARSCLGINSLDLNRDNVEVLGNMACTLDSSYIQKADPLILEKLKACKDFSDSQVDAMEQLLLSGNTPYGNPTTWNRKTLENLGNLPLYFTRNIWGRFKTKTKKRYLKTFMPRLRKKKTKKRKLKGLFKQISALRTKRGAGCTVGNITQVTVSDPSFPFGYDQTQFNLCLDVPVLKDNLNSICEKVDDDGFQTIILKKLNEAYPSGLSDNVVKVLGSVSRAASLDDISKWSITIIDTLATLMKAEDGPWEAAKSKAIITRYLNTSGNTLGSTELNFIDSNLCSLDTSTLKTITPDSVRNANPLNVASCSSEQKRILYEISNTAFSSQRNDPISFYNLIKPSIGGASLADLETLSQEGVSMDVETFRSLNLRVITVFEITIAR</sequence>
<keyword evidence="11" id="KW-0009">Actin-binding</keyword>
<evidence type="ECO:0000256" key="1">
    <source>
        <dbReference type="ARBA" id="ARBA00001970"/>
    </source>
</evidence>
<dbReference type="Gene3D" id="1.10.640.10">
    <property type="entry name" value="Haem peroxidase domain superfamily, animal type"/>
    <property type="match status" value="1"/>
</dbReference>
<feature type="region of interest" description="Disordered" evidence="16">
    <location>
        <begin position="188"/>
        <end position="208"/>
    </location>
</feature>
<keyword evidence="7" id="KW-0732">Signal</keyword>
<feature type="domain" description="PDZ" evidence="17">
    <location>
        <begin position="72"/>
        <end position="155"/>
    </location>
</feature>
<dbReference type="CDD" id="cd06801">
    <property type="entry name" value="PDZ_syntrophin-like"/>
    <property type="match status" value="1"/>
</dbReference>
<name>A0A2U9CLS4_SCOMX</name>
<proteinExistence type="inferred from homology"/>
<dbReference type="Gene3D" id="2.30.42.10">
    <property type="match status" value="1"/>
</dbReference>
<evidence type="ECO:0000256" key="16">
    <source>
        <dbReference type="SAM" id="MobiDB-lite"/>
    </source>
</evidence>
<dbReference type="PANTHER" id="PTHR11475:SF60">
    <property type="entry name" value="THYROID PEROXIDASE"/>
    <property type="match status" value="1"/>
</dbReference>
<dbReference type="SMART" id="SM00032">
    <property type="entry name" value="CCP"/>
    <property type="match status" value="1"/>
</dbReference>
<evidence type="ECO:0000256" key="15">
    <source>
        <dbReference type="PROSITE-ProRule" id="PRU00302"/>
    </source>
</evidence>
<dbReference type="InterPro" id="IPR001478">
    <property type="entry name" value="PDZ"/>
</dbReference>
<dbReference type="Pfam" id="PF00084">
    <property type="entry name" value="Sushi"/>
    <property type="match status" value="1"/>
</dbReference>
<dbReference type="GO" id="GO:0020037">
    <property type="term" value="F:heme binding"/>
    <property type="evidence" value="ECO:0007669"/>
    <property type="project" value="InterPro"/>
</dbReference>
<dbReference type="PROSITE" id="PS50923">
    <property type="entry name" value="SUSHI"/>
    <property type="match status" value="1"/>
</dbReference>
<reference evidence="19 20" key="1">
    <citation type="submission" date="2017-12" db="EMBL/GenBank/DDBJ databases">
        <title>Integrating genomic resources of turbot (Scophthalmus maximus) in depth evaluation of genetic and physical mapping variation across individuals.</title>
        <authorList>
            <person name="Martinez P."/>
        </authorList>
    </citation>
    <scope>NUCLEOTIDE SEQUENCE [LARGE SCALE GENOMIC DNA]</scope>
</reference>
<protein>
    <recommendedName>
        <fullName evidence="21">Thyroid peroxidase</fullName>
    </recommendedName>
</protein>
<dbReference type="SUPFAM" id="SSF57535">
    <property type="entry name" value="Complement control module/SCR domain"/>
    <property type="match status" value="1"/>
</dbReference>
<dbReference type="GO" id="GO:0005856">
    <property type="term" value="C:cytoskeleton"/>
    <property type="evidence" value="ECO:0007669"/>
    <property type="project" value="UniProtKB-SubCell"/>
</dbReference>
<dbReference type="CDD" id="cd00033">
    <property type="entry name" value="CCP"/>
    <property type="match status" value="1"/>
</dbReference>
<dbReference type="PROSITE" id="PS50106">
    <property type="entry name" value="PDZ"/>
    <property type="match status" value="1"/>
</dbReference>
<dbReference type="InterPro" id="IPR055108">
    <property type="entry name" value="Syntrophin_4th"/>
</dbReference>
<dbReference type="Pfam" id="PF03098">
    <property type="entry name" value="An_peroxidase"/>
    <property type="match status" value="1"/>
</dbReference>
<evidence type="ECO:0000256" key="5">
    <source>
        <dbReference type="ARBA" id="ARBA00022617"/>
    </source>
</evidence>
<evidence type="ECO:0000259" key="17">
    <source>
        <dbReference type="PROSITE" id="PS50106"/>
    </source>
</evidence>
<feature type="binding site" description="axial binding residue" evidence="14">
    <location>
        <position position="911"/>
    </location>
    <ligand>
        <name>heme b</name>
        <dbReference type="ChEBI" id="CHEBI:60344"/>
    </ligand>
    <ligandPart>
        <name>Fe</name>
        <dbReference type="ChEBI" id="CHEBI:18248"/>
    </ligandPart>
</feature>
<evidence type="ECO:0000256" key="9">
    <source>
        <dbReference type="ARBA" id="ARBA00023004"/>
    </source>
</evidence>
<dbReference type="Gene3D" id="2.30.29.30">
    <property type="entry name" value="Pleckstrin-homology domain (PH domain)/Phosphotyrosine-binding domain (PTB)"/>
    <property type="match status" value="1"/>
</dbReference>